<evidence type="ECO:0000313" key="1">
    <source>
        <dbReference type="EMBL" id="CAH2004337.1"/>
    </source>
</evidence>
<evidence type="ECO:0000313" key="2">
    <source>
        <dbReference type="Proteomes" id="UP001152888"/>
    </source>
</evidence>
<dbReference type="Proteomes" id="UP001152888">
    <property type="component" value="Unassembled WGS sequence"/>
</dbReference>
<accession>A0A9P0LW68</accession>
<sequence>MSNPNPTCSFDASRLETSAVKCVVSPTPFNCIVKPLVTAGTDPCFQQHMMTQELNDPYFQHMPKTSAAEATIYAARMGGQHHEMMAGTPLLTRIDWSRWKIAIKETPNFKNVEKD</sequence>
<name>A0A9P0LW68_ACAOB</name>
<organism evidence="1 2">
    <name type="scientific">Acanthoscelides obtectus</name>
    <name type="common">Bean weevil</name>
    <name type="synonym">Bruchus obtectus</name>
    <dbReference type="NCBI Taxonomy" id="200917"/>
    <lineage>
        <taxon>Eukaryota</taxon>
        <taxon>Metazoa</taxon>
        <taxon>Ecdysozoa</taxon>
        <taxon>Arthropoda</taxon>
        <taxon>Hexapoda</taxon>
        <taxon>Insecta</taxon>
        <taxon>Pterygota</taxon>
        <taxon>Neoptera</taxon>
        <taxon>Endopterygota</taxon>
        <taxon>Coleoptera</taxon>
        <taxon>Polyphaga</taxon>
        <taxon>Cucujiformia</taxon>
        <taxon>Chrysomeloidea</taxon>
        <taxon>Chrysomelidae</taxon>
        <taxon>Bruchinae</taxon>
        <taxon>Bruchini</taxon>
        <taxon>Acanthoscelides</taxon>
    </lineage>
</organism>
<reference evidence="1" key="1">
    <citation type="submission" date="2022-03" db="EMBL/GenBank/DDBJ databases">
        <authorList>
            <person name="Sayadi A."/>
        </authorList>
    </citation>
    <scope>NUCLEOTIDE SEQUENCE</scope>
</reference>
<proteinExistence type="predicted"/>
<dbReference type="AlphaFoldDB" id="A0A9P0LW68"/>
<dbReference type="EMBL" id="CAKOFQ010007585">
    <property type="protein sequence ID" value="CAH2004337.1"/>
    <property type="molecule type" value="Genomic_DNA"/>
</dbReference>
<comment type="caution">
    <text evidence="1">The sequence shown here is derived from an EMBL/GenBank/DDBJ whole genome shotgun (WGS) entry which is preliminary data.</text>
</comment>
<protein>
    <submittedName>
        <fullName evidence="1">Uncharacterized protein</fullName>
    </submittedName>
</protein>
<gene>
    <name evidence="1" type="ORF">ACAOBT_LOCUS27934</name>
</gene>
<keyword evidence="2" id="KW-1185">Reference proteome</keyword>